<gene>
    <name evidence="2" type="ORF">E2C01_056884</name>
</gene>
<organism evidence="2 3">
    <name type="scientific">Portunus trituberculatus</name>
    <name type="common">Swimming crab</name>
    <name type="synonym">Neptunus trituberculatus</name>
    <dbReference type="NCBI Taxonomy" id="210409"/>
    <lineage>
        <taxon>Eukaryota</taxon>
        <taxon>Metazoa</taxon>
        <taxon>Ecdysozoa</taxon>
        <taxon>Arthropoda</taxon>
        <taxon>Crustacea</taxon>
        <taxon>Multicrustacea</taxon>
        <taxon>Malacostraca</taxon>
        <taxon>Eumalacostraca</taxon>
        <taxon>Eucarida</taxon>
        <taxon>Decapoda</taxon>
        <taxon>Pleocyemata</taxon>
        <taxon>Brachyura</taxon>
        <taxon>Eubrachyura</taxon>
        <taxon>Portunoidea</taxon>
        <taxon>Portunidae</taxon>
        <taxon>Portuninae</taxon>
        <taxon>Portunus</taxon>
    </lineage>
</organism>
<evidence type="ECO:0000313" key="3">
    <source>
        <dbReference type="Proteomes" id="UP000324222"/>
    </source>
</evidence>
<comment type="caution">
    <text evidence="2">The sequence shown here is derived from an EMBL/GenBank/DDBJ whole genome shotgun (WGS) entry which is preliminary data.</text>
</comment>
<feature type="region of interest" description="Disordered" evidence="1">
    <location>
        <begin position="1"/>
        <end position="26"/>
    </location>
</feature>
<proteinExistence type="predicted"/>
<evidence type="ECO:0000313" key="2">
    <source>
        <dbReference type="EMBL" id="MPC62794.1"/>
    </source>
</evidence>
<dbReference type="Proteomes" id="UP000324222">
    <property type="component" value="Unassembled WGS sequence"/>
</dbReference>
<keyword evidence="3" id="KW-1185">Reference proteome</keyword>
<sequence>MSRYTRPMDNATQRLSRRSKLRPGHTINGEQMAGVQCCGAGWVLQCFLRVPRGEATERTVREVSGSCVNDDKASNGAQSLNGSRRGSAGHLPLPSLPVPTSDPLHPPQLFSFFKSSCFHPPLLHQYPFIYILSRTLRRRSPSSFSLNGGVDAQDWNLPQLPLQVFPPSSPRYLVSLPRAK</sequence>
<dbReference type="EMBL" id="VSRR010020070">
    <property type="protein sequence ID" value="MPC62794.1"/>
    <property type="molecule type" value="Genomic_DNA"/>
</dbReference>
<evidence type="ECO:0000256" key="1">
    <source>
        <dbReference type="SAM" id="MobiDB-lite"/>
    </source>
</evidence>
<dbReference type="AlphaFoldDB" id="A0A5B7H1U8"/>
<protein>
    <submittedName>
        <fullName evidence="2">Uncharacterized protein</fullName>
    </submittedName>
</protein>
<name>A0A5B7H1U8_PORTR</name>
<feature type="region of interest" description="Disordered" evidence="1">
    <location>
        <begin position="62"/>
        <end position="95"/>
    </location>
</feature>
<accession>A0A5B7H1U8</accession>
<reference evidence="2 3" key="1">
    <citation type="submission" date="2019-05" db="EMBL/GenBank/DDBJ databases">
        <title>Another draft genome of Portunus trituberculatus and its Hox gene families provides insights of decapod evolution.</title>
        <authorList>
            <person name="Jeong J.-H."/>
            <person name="Song I."/>
            <person name="Kim S."/>
            <person name="Choi T."/>
            <person name="Kim D."/>
            <person name="Ryu S."/>
            <person name="Kim W."/>
        </authorList>
    </citation>
    <scope>NUCLEOTIDE SEQUENCE [LARGE SCALE GENOMIC DNA]</scope>
    <source>
        <tissue evidence="2">Muscle</tissue>
    </source>
</reference>
<feature type="compositionally biased region" description="Polar residues" evidence="1">
    <location>
        <begin position="75"/>
        <end position="84"/>
    </location>
</feature>